<reference evidence="5 6" key="1">
    <citation type="submission" date="2019-09" db="EMBL/GenBank/DDBJ databases">
        <title>Draft genome of the ectomycorrhizal ascomycete Sphaerosporella brunnea.</title>
        <authorList>
            <consortium name="DOE Joint Genome Institute"/>
            <person name="Benucci G.M."/>
            <person name="Marozzi G."/>
            <person name="Antonielli L."/>
            <person name="Sanchez S."/>
            <person name="Marco P."/>
            <person name="Wang X."/>
            <person name="Falini L.B."/>
            <person name="Barry K."/>
            <person name="Haridas S."/>
            <person name="Lipzen A."/>
            <person name="Labutti K."/>
            <person name="Grigoriev I.V."/>
            <person name="Murat C."/>
            <person name="Martin F."/>
            <person name="Albertini E."/>
            <person name="Donnini D."/>
            <person name="Bonito G."/>
        </authorList>
    </citation>
    <scope>NUCLEOTIDE SEQUENCE [LARGE SCALE GENOMIC DNA]</scope>
    <source>
        <strain evidence="5 6">Sb_GMNB300</strain>
    </source>
</reference>
<dbReference type="InterPro" id="IPR015943">
    <property type="entry name" value="WD40/YVTN_repeat-like_dom_sf"/>
</dbReference>
<gene>
    <name evidence="5" type="ORF">FN846DRAFT_930998</name>
</gene>
<dbReference type="SUPFAM" id="SSF50978">
    <property type="entry name" value="WD40 repeat-like"/>
    <property type="match status" value="1"/>
</dbReference>
<feature type="repeat" description="WD" evidence="3">
    <location>
        <begin position="256"/>
        <end position="299"/>
    </location>
</feature>
<feature type="compositionally biased region" description="Basic and acidic residues" evidence="4">
    <location>
        <begin position="219"/>
        <end position="231"/>
    </location>
</feature>
<feature type="region of interest" description="Disordered" evidence="4">
    <location>
        <begin position="181"/>
        <end position="250"/>
    </location>
</feature>
<evidence type="ECO:0000313" key="6">
    <source>
        <dbReference type="Proteomes" id="UP000326924"/>
    </source>
</evidence>
<evidence type="ECO:0000256" key="3">
    <source>
        <dbReference type="PROSITE-ProRule" id="PRU00221"/>
    </source>
</evidence>
<evidence type="ECO:0000256" key="1">
    <source>
        <dbReference type="ARBA" id="ARBA00022574"/>
    </source>
</evidence>
<dbReference type="PROSITE" id="PS50294">
    <property type="entry name" value="WD_REPEATS_REGION"/>
    <property type="match status" value="1"/>
</dbReference>
<keyword evidence="6" id="KW-1185">Reference proteome</keyword>
<organism evidence="5 6">
    <name type="scientific">Sphaerosporella brunnea</name>
    <dbReference type="NCBI Taxonomy" id="1250544"/>
    <lineage>
        <taxon>Eukaryota</taxon>
        <taxon>Fungi</taxon>
        <taxon>Dikarya</taxon>
        <taxon>Ascomycota</taxon>
        <taxon>Pezizomycotina</taxon>
        <taxon>Pezizomycetes</taxon>
        <taxon>Pezizales</taxon>
        <taxon>Pyronemataceae</taxon>
        <taxon>Sphaerosporella</taxon>
    </lineage>
</organism>
<evidence type="ECO:0000256" key="2">
    <source>
        <dbReference type="ARBA" id="ARBA00022737"/>
    </source>
</evidence>
<dbReference type="Proteomes" id="UP000326924">
    <property type="component" value="Unassembled WGS sequence"/>
</dbReference>
<keyword evidence="2" id="KW-0677">Repeat</keyword>
<keyword evidence="1 3" id="KW-0853">WD repeat</keyword>
<evidence type="ECO:0000256" key="4">
    <source>
        <dbReference type="SAM" id="MobiDB-lite"/>
    </source>
</evidence>
<dbReference type="SMART" id="SM00320">
    <property type="entry name" value="WD40"/>
    <property type="match status" value="3"/>
</dbReference>
<dbReference type="InterPro" id="IPR001680">
    <property type="entry name" value="WD40_rpt"/>
</dbReference>
<accession>A0A5J5F8H5</accession>
<protein>
    <submittedName>
        <fullName evidence="5">Uncharacterized protein</fullName>
    </submittedName>
</protein>
<dbReference type="InParanoid" id="A0A5J5F8H5"/>
<feature type="compositionally biased region" description="Basic and acidic residues" evidence="4">
    <location>
        <begin position="181"/>
        <end position="203"/>
    </location>
</feature>
<name>A0A5J5F8H5_9PEZI</name>
<dbReference type="InterPro" id="IPR019775">
    <property type="entry name" value="WD40_repeat_CS"/>
</dbReference>
<dbReference type="PROSITE" id="PS00678">
    <property type="entry name" value="WD_REPEATS_1"/>
    <property type="match status" value="1"/>
</dbReference>
<dbReference type="InterPro" id="IPR036322">
    <property type="entry name" value="WD40_repeat_dom_sf"/>
</dbReference>
<dbReference type="Gene3D" id="2.130.10.10">
    <property type="entry name" value="YVTN repeat-like/Quinoprotein amine dehydrogenase"/>
    <property type="match status" value="2"/>
</dbReference>
<dbReference type="InterPro" id="IPR014839">
    <property type="entry name" value="Crt10"/>
</dbReference>
<comment type="caution">
    <text evidence="5">The sequence shown here is derived from an EMBL/GenBank/DDBJ whole genome shotgun (WGS) entry which is preliminary data.</text>
</comment>
<dbReference type="PROSITE" id="PS50082">
    <property type="entry name" value="WD_REPEATS_2"/>
    <property type="match status" value="1"/>
</dbReference>
<sequence>MPRNNTRRSATMAEKPSPMPYKPIATEFLGQQKIPLDVAFWRCNLVVASKHHNYLFIAARSDINVYKPIYPHQTLSEEPYAVLTSEQLTPSRGYIDQRNPHAINSLTVGELGTEEVLVSAHDDGDVCVRYTRDVKRIALRYNVGLSAWGVALHKEKRLLAVSSNTHKITVFDLAVGRKDKTAEDDWERDERTSEDAKGRKMEKPIASGSVPRHRTSMKRPCESDDGFDKRIPAGSRKSRKRRKDQPAIKDQGIKILEGHNDNIPNISFLPDASGRWLAGTSIDGMVVLWDVHTQRMVERCKFGFML</sequence>
<dbReference type="OrthoDB" id="5591786at2759"/>
<proteinExistence type="predicted"/>
<dbReference type="EMBL" id="VXIS01000017">
    <property type="protein sequence ID" value="KAA8913135.1"/>
    <property type="molecule type" value="Genomic_DNA"/>
</dbReference>
<dbReference type="Pfam" id="PF08728">
    <property type="entry name" value="CRT10"/>
    <property type="match status" value="1"/>
</dbReference>
<evidence type="ECO:0000313" key="5">
    <source>
        <dbReference type="EMBL" id="KAA8913135.1"/>
    </source>
</evidence>
<dbReference type="AlphaFoldDB" id="A0A5J5F8H5"/>